<dbReference type="EMBL" id="LN902845">
    <property type="protein sequence ID" value="CUT99107.1"/>
    <property type="molecule type" value="Genomic_DNA"/>
</dbReference>
<keyword evidence="1" id="KW-0863">Zinc-finger</keyword>
<evidence type="ECO:0000256" key="1">
    <source>
        <dbReference type="PROSITE-ProRule" id="PRU00042"/>
    </source>
</evidence>
<evidence type="ECO:0000313" key="5">
    <source>
        <dbReference type="Proteomes" id="UP000017246"/>
    </source>
</evidence>
<evidence type="ECO:0000256" key="2">
    <source>
        <dbReference type="SAM" id="MobiDB-lite"/>
    </source>
</evidence>
<keyword evidence="1" id="KW-0862">Zinc</keyword>
<dbReference type="AlphaFoldDB" id="A0A0S4MK38"/>
<dbReference type="Proteomes" id="UP000017246">
    <property type="component" value="Unassembled WGS sequence"/>
</dbReference>
<evidence type="ECO:0000259" key="3">
    <source>
        <dbReference type="PROSITE" id="PS50157"/>
    </source>
</evidence>
<dbReference type="OrthoDB" id="6260248at2759"/>
<keyword evidence="1" id="KW-0479">Metal-binding</keyword>
<evidence type="ECO:0000313" key="4">
    <source>
        <dbReference type="EMBL" id="CUT99107.1"/>
    </source>
</evidence>
<feature type="domain" description="C2H2-type" evidence="3">
    <location>
        <begin position="281"/>
        <end position="309"/>
    </location>
</feature>
<feature type="region of interest" description="Disordered" evidence="2">
    <location>
        <begin position="749"/>
        <end position="773"/>
    </location>
</feature>
<dbReference type="PROSITE" id="PS50157">
    <property type="entry name" value="ZINC_FINGER_C2H2_2"/>
    <property type="match status" value="1"/>
</dbReference>
<feature type="region of interest" description="Disordered" evidence="2">
    <location>
        <begin position="30"/>
        <end position="60"/>
    </location>
</feature>
<name>A0A0S4MK38_ECHMU</name>
<dbReference type="GO" id="GO:0008270">
    <property type="term" value="F:zinc ion binding"/>
    <property type="evidence" value="ECO:0007669"/>
    <property type="project" value="UniProtKB-KW"/>
</dbReference>
<dbReference type="PROSITE" id="PS00028">
    <property type="entry name" value="ZINC_FINGER_C2H2_1"/>
    <property type="match status" value="1"/>
</dbReference>
<proteinExistence type="predicted"/>
<protein>
    <submittedName>
        <fullName evidence="4">Zinc finger C2H2 type</fullName>
    </submittedName>
</protein>
<accession>A0A0S4MK38</accession>
<keyword evidence="5" id="KW-1185">Reference proteome</keyword>
<dbReference type="STRING" id="6211.A0A0S4MK38"/>
<reference evidence="4" key="2">
    <citation type="submission" date="2015-11" db="EMBL/GenBank/DDBJ databases">
        <authorList>
            <person name="Zhang Y."/>
            <person name="Guo Z."/>
        </authorList>
    </citation>
    <scope>NUCLEOTIDE SEQUENCE</scope>
</reference>
<sequence length="979" mass="104697">MIAAVTADNAVGGTQEGECCAMASVRCGERSELSPPRSEQKLSSGVLERDADADSSVATDAGTNDCADALRLLLTQASPRCPDYIGSRRMDDSGVEHVAPALDVAFPVMHAYNLQLTDTIAVQLGEVDGAKQESRDLLRPSVRLLCSIGRSLVAEQYRRQMPERIRLRGVKAPKMSEEARREEREYLHQTLPPTGVAVASLRWRAKDLGGVYACTCVKAGCSFQPDSFLTLCRHVEEGHYRLRRLRQLPEKSWHCSRSPSVYYPINPANTRGLGSHGKNFYLCGSCGVYFSTVKATQAHYSRSHAERRFCSSETCVWVSCPFCEDSVERESSRLPVCRLQLRSRPMEVMWNEMRQCLQGDPARVTSAHVLASLLLFPNTQSPLCFTTSMARGIWWRSEGRCEGLKERVVNAVSAIRGVLRFTGKKRYRRVVEEAYDVQDLAAPGWPVPGEESGSECAIPVARKEARVFVQSLPSNVPTVEVEGASALPPTSSTVSGESCQPTRKVVIIGKRVVEGGDKCEDVSRLSNVEYMLAAVGLWLSLLDACVNWLCWCGGLVFRVLRVCCEEAAADEGGQSWRRWLVSGNAEEVPAKRLRCESATGVEVNAASGQEGGAVLAESHNGSVKGIATTDGGRNDCVAERRGCIATTQNGLSSARNSAVVGLGVKTQSDLVCSRPVPLAVVLSPNLPATMPVVPVVPVSAASIGLSTGLPRLAVKSPANNCSNQGKAGWFGTVETLPVINTQPKLSIKPLHSSCQPSSMPPCGTNQPVTQSTPNASSTLMHLELSKARPTSTWPHQSKLSGGYNLLLSRKSSDSSTTNTLLRIRQLPTVGGRSTPEAGACTTAPDALKSVSEVEEKVVARSAASTVPQLSTALTNAGWLGARKSPQPVSIMSAAKLSGSATSCAAHSTKSLTNGVASHLKCHETPCSNAESLGTVVGAASSASLKPLGTAESAAWLKELKIEPCCKTAYASLRSGTVTS</sequence>
<dbReference type="OMA" id="CKTAYAS"/>
<dbReference type="InterPro" id="IPR013087">
    <property type="entry name" value="Znf_C2H2_type"/>
</dbReference>
<feature type="compositionally biased region" description="Polar residues" evidence="2">
    <location>
        <begin position="752"/>
        <end position="773"/>
    </location>
</feature>
<reference evidence="4" key="1">
    <citation type="journal article" date="2013" name="Nature">
        <title>The genomes of four tapeworm species reveal adaptations to parasitism.</title>
        <authorList>
            <person name="Tsai I.J."/>
            <person name="Zarowiecki M."/>
            <person name="Holroyd N."/>
            <person name="Garciarrubio A."/>
            <person name="Sanchez-Flores A."/>
            <person name="Brooks K.L."/>
            <person name="Tracey A."/>
            <person name="Bobes R.J."/>
            <person name="Fragoso G."/>
            <person name="Sciutto E."/>
            <person name="Aslett M."/>
            <person name="Beasley H."/>
            <person name="Bennett H.M."/>
            <person name="Cai J."/>
            <person name="Camicia F."/>
            <person name="Clark R."/>
            <person name="Cucher M."/>
            <person name="De Silva N."/>
            <person name="Day T.A."/>
            <person name="Deplazes P."/>
            <person name="Estrada K."/>
            <person name="Fernandez C."/>
            <person name="Holland P.W."/>
            <person name="Hou J."/>
            <person name="Hu S."/>
            <person name="Huckvale T."/>
            <person name="Hung S.S."/>
            <person name="Kamenetzky L."/>
            <person name="Keane J.A."/>
            <person name="Kiss F."/>
            <person name="Koziol U."/>
            <person name="Lambert O."/>
            <person name="Liu K."/>
            <person name="Luo X."/>
            <person name="Luo Y."/>
            <person name="Macchiaroli N."/>
            <person name="Nichol S."/>
            <person name="Paps J."/>
            <person name="Parkinson J."/>
            <person name="Pouchkina-Stantcheva N."/>
            <person name="Riddiford N."/>
            <person name="Rosenzvit M."/>
            <person name="Salinas G."/>
            <person name="Wasmuth J.D."/>
            <person name="Zamanian M."/>
            <person name="Zheng Y."/>
            <person name="Cai X."/>
            <person name="Soberon X."/>
            <person name="Olson P.D."/>
            <person name="Laclette J.P."/>
            <person name="Brehm K."/>
            <person name="Berriman M."/>
            <person name="Garciarrubio A."/>
            <person name="Bobes R.J."/>
            <person name="Fragoso G."/>
            <person name="Sanchez-Flores A."/>
            <person name="Estrada K."/>
            <person name="Cevallos M.A."/>
            <person name="Morett E."/>
            <person name="Gonzalez V."/>
            <person name="Portillo T."/>
            <person name="Ochoa-Leyva A."/>
            <person name="Jose M.V."/>
            <person name="Sciutto E."/>
            <person name="Landa A."/>
            <person name="Jimenez L."/>
            <person name="Valdes V."/>
            <person name="Carrero J.C."/>
            <person name="Larralde C."/>
            <person name="Morales-Montor J."/>
            <person name="Limon-Lason J."/>
            <person name="Soberon X."/>
            <person name="Laclette J.P."/>
        </authorList>
    </citation>
    <scope>NUCLEOTIDE SEQUENCE [LARGE SCALE GENOMIC DNA]</scope>
</reference>
<organism evidence="4 5">
    <name type="scientific">Echinococcus multilocularis</name>
    <name type="common">Fox tapeworm</name>
    <dbReference type="NCBI Taxonomy" id="6211"/>
    <lineage>
        <taxon>Eukaryota</taxon>
        <taxon>Metazoa</taxon>
        <taxon>Spiralia</taxon>
        <taxon>Lophotrochozoa</taxon>
        <taxon>Platyhelminthes</taxon>
        <taxon>Cestoda</taxon>
        <taxon>Eucestoda</taxon>
        <taxon>Cyclophyllidea</taxon>
        <taxon>Taeniidae</taxon>
        <taxon>Echinococcus</taxon>
    </lineage>
</organism>